<organism evidence="1 2">
    <name type="scientific">Candidatus Colwellbacteria bacterium CG23_combo_of_CG06-09_8_20_14_all_42_19</name>
    <dbReference type="NCBI Taxonomy" id="1974541"/>
    <lineage>
        <taxon>Bacteria</taxon>
        <taxon>Candidatus Colwelliibacteriota</taxon>
    </lineage>
</organism>
<comment type="caution">
    <text evidence="1">The sequence shown here is derived from an EMBL/GenBank/DDBJ whole genome shotgun (WGS) entry which is preliminary data.</text>
</comment>
<reference evidence="1 2" key="1">
    <citation type="submission" date="2017-09" db="EMBL/GenBank/DDBJ databases">
        <title>Depth-based differentiation of microbial function through sediment-hosted aquifers and enrichment of novel symbionts in the deep terrestrial subsurface.</title>
        <authorList>
            <person name="Probst A.J."/>
            <person name="Ladd B."/>
            <person name="Jarett J.K."/>
            <person name="Geller-Mcgrath D.E."/>
            <person name="Sieber C.M."/>
            <person name="Emerson J.B."/>
            <person name="Anantharaman K."/>
            <person name="Thomas B.C."/>
            <person name="Malmstrom R."/>
            <person name="Stieglmeier M."/>
            <person name="Klingl A."/>
            <person name="Woyke T."/>
            <person name="Ryan C.M."/>
            <person name="Banfield J.F."/>
        </authorList>
    </citation>
    <scope>NUCLEOTIDE SEQUENCE [LARGE SCALE GENOMIC DNA]</scope>
    <source>
        <strain evidence="1">CG23_combo_of_CG06-09_8_20_14_all_42_19</strain>
    </source>
</reference>
<accession>A0A2H0ALZ5</accession>
<sequence length="435" mass="49560">MSVRTRRILFYLLFFLFLIIGSTLIAYSLGIKFDLKTLSLEKTGGIYLKSEPPDTYIFLNGKQVENQSGFLQSGTLIDNLEKGEYRILLQADGRFDWEKNVAIKPSLVEVFDSVILVPKKDPEPAGGPATKFYIINQILALEKDGEIFANDAKLIGTKIEDLAQNGSIVTYNDRNKNYYLANIFEFNSSLNINTLFNNLKESRLGLPGAVPVIKVLFHPFNYKKIIVQSRGALYNLDTSRLDIEQIAENVKDFRVNGEEVVFYDEEAIYRYNLIFRNKSKLADLKQDEGKSRIGFEIDSAGRVITLFNNGELVILINNDDRLVIANKVRLFSDSSDGRFIAFVDYDGPLYAYRIDKGKYIKLITDINEEILEIKWYKDNKHLFVRTANGLYFTEVDDNLPLNTVKLASDVTQFDYESDAGTLYFGTPAGIFKLEI</sequence>
<evidence type="ECO:0000313" key="1">
    <source>
        <dbReference type="EMBL" id="PIP46429.1"/>
    </source>
</evidence>
<evidence type="ECO:0008006" key="3">
    <source>
        <dbReference type="Google" id="ProtNLM"/>
    </source>
</evidence>
<proteinExistence type="predicted"/>
<dbReference type="EMBL" id="PCSK01000012">
    <property type="protein sequence ID" value="PIP46429.1"/>
    <property type="molecule type" value="Genomic_DNA"/>
</dbReference>
<dbReference type="SUPFAM" id="SSF69322">
    <property type="entry name" value="Tricorn protease domain 2"/>
    <property type="match status" value="1"/>
</dbReference>
<protein>
    <recommendedName>
        <fullName evidence="3">PEGA domain-containing protein</fullName>
    </recommendedName>
</protein>
<name>A0A2H0ALZ5_9BACT</name>
<evidence type="ECO:0000313" key="2">
    <source>
        <dbReference type="Proteomes" id="UP000230007"/>
    </source>
</evidence>
<gene>
    <name evidence="1" type="ORF">COX15_00535</name>
</gene>
<dbReference type="AlphaFoldDB" id="A0A2H0ALZ5"/>
<dbReference type="Proteomes" id="UP000230007">
    <property type="component" value="Unassembled WGS sequence"/>
</dbReference>